<feature type="non-terminal residue" evidence="2">
    <location>
        <position position="38"/>
    </location>
</feature>
<evidence type="ECO:0000313" key="2">
    <source>
        <dbReference type="EMBL" id="SBP52886.1"/>
    </source>
</evidence>
<reference evidence="2" key="2">
    <citation type="submission" date="2016-06" db="EMBL/GenBank/DDBJ databases">
        <title>The genome of a short-lived fish provides insights into sex chromosome evolution and the genetic control of aging.</title>
        <authorList>
            <person name="Reichwald K."/>
            <person name="Felder M."/>
            <person name="Petzold A."/>
            <person name="Koch P."/>
            <person name="Groth M."/>
            <person name="Platzer M."/>
        </authorList>
    </citation>
    <scope>NUCLEOTIDE SEQUENCE</scope>
    <source>
        <tissue evidence="2">Brain</tissue>
    </source>
</reference>
<dbReference type="EMBL" id="HADY01014401">
    <property type="protein sequence ID" value="SBP52886.1"/>
    <property type="molecule type" value="Transcribed_RNA"/>
</dbReference>
<feature type="compositionally biased region" description="Basic and acidic residues" evidence="1">
    <location>
        <begin position="29"/>
        <end position="38"/>
    </location>
</feature>
<proteinExistence type="predicted"/>
<organism evidence="2">
    <name type="scientific">Nothobranchius furzeri</name>
    <name type="common">Turquoise killifish</name>
    <dbReference type="NCBI Taxonomy" id="105023"/>
    <lineage>
        <taxon>Eukaryota</taxon>
        <taxon>Metazoa</taxon>
        <taxon>Chordata</taxon>
        <taxon>Craniata</taxon>
        <taxon>Vertebrata</taxon>
        <taxon>Euteleostomi</taxon>
        <taxon>Actinopterygii</taxon>
        <taxon>Neopterygii</taxon>
        <taxon>Teleostei</taxon>
        <taxon>Neoteleostei</taxon>
        <taxon>Acanthomorphata</taxon>
        <taxon>Ovalentaria</taxon>
        <taxon>Atherinomorphae</taxon>
        <taxon>Cyprinodontiformes</taxon>
        <taxon>Nothobranchiidae</taxon>
        <taxon>Nothobranchius</taxon>
    </lineage>
</organism>
<evidence type="ECO:0000256" key="1">
    <source>
        <dbReference type="SAM" id="MobiDB-lite"/>
    </source>
</evidence>
<protein>
    <submittedName>
        <fullName evidence="2">Uncharacterized protein</fullName>
    </submittedName>
</protein>
<feature type="region of interest" description="Disordered" evidence="1">
    <location>
        <begin position="12"/>
        <end position="38"/>
    </location>
</feature>
<sequence length="38" mass="4233">YITFGARRRVGPAKGHQMKVDGAQVDRSLQGDREDLTC</sequence>
<reference evidence="2" key="1">
    <citation type="submission" date="2016-05" db="EMBL/GenBank/DDBJ databases">
        <authorList>
            <person name="Lavstsen T."/>
            <person name="Jespersen J.S."/>
        </authorList>
    </citation>
    <scope>NUCLEOTIDE SEQUENCE</scope>
    <source>
        <tissue evidence="2">Brain</tissue>
    </source>
</reference>
<name>A0A1A8AEK1_NOTFU</name>
<gene>
    <name evidence="2" type="primary">Nfu_g_1_024781</name>
</gene>
<accession>A0A1A8AEK1</accession>
<feature type="non-terminal residue" evidence="2">
    <location>
        <position position="1"/>
    </location>
</feature>
<dbReference type="AlphaFoldDB" id="A0A1A8AEK1"/>